<keyword evidence="3 6" id="KW-1133">Transmembrane helix</keyword>
<gene>
    <name evidence="7" type="ORF">APAL1065_LOCUS3708</name>
</gene>
<feature type="compositionally biased region" description="Low complexity" evidence="5">
    <location>
        <begin position="281"/>
        <end position="290"/>
    </location>
</feature>
<feature type="compositionally biased region" description="Basic and acidic residues" evidence="5">
    <location>
        <begin position="334"/>
        <end position="353"/>
    </location>
</feature>
<organism evidence="7">
    <name type="scientific">Entomoneis paludosa</name>
    <dbReference type="NCBI Taxonomy" id="265537"/>
    <lineage>
        <taxon>Eukaryota</taxon>
        <taxon>Sar</taxon>
        <taxon>Stramenopiles</taxon>
        <taxon>Ochrophyta</taxon>
        <taxon>Bacillariophyta</taxon>
        <taxon>Bacillariophyceae</taxon>
        <taxon>Bacillariophycidae</taxon>
        <taxon>Entomoneidaceae</taxon>
        <taxon>Entomoneis</taxon>
    </lineage>
</organism>
<feature type="transmembrane region" description="Helical" evidence="6">
    <location>
        <begin position="162"/>
        <end position="183"/>
    </location>
</feature>
<feature type="compositionally biased region" description="Basic and acidic residues" evidence="5">
    <location>
        <begin position="126"/>
        <end position="135"/>
    </location>
</feature>
<dbReference type="PANTHER" id="PTHR23112:SF0">
    <property type="entry name" value="TRANSMEMBRANE PROTEIN 116"/>
    <property type="match status" value="1"/>
</dbReference>
<evidence type="ECO:0000256" key="6">
    <source>
        <dbReference type="SAM" id="Phobius"/>
    </source>
</evidence>
<proteinExistence type="predicted"/>
<dbReference type="AlphaFoldDB" id="A0A7S2VCR2"/>
<feature type="compositionally biased region" description="Acidic residues" evidence="5">
    <location>
        <begin position="305"/>
        <end position="314"/>
    </location>
</feature>
<comment type="subcellular location">
    <subcellularLocation>
        <location evidence="1">Membrane</location>
        <topology evidence="1">Multi-pass membrane protein</topology>
    </subcellularLocation>
</comment>
<feature type="region of interest" description="Disordered" evidence="5">
    <location>
        <begin position="281"/>
        <end position="384"/>
    </location>
</feature>
<dbReference type="GO" id="GO:0007189">
    <property type="term" value="P:adenylate cyclase-activating G protein-coupled receptor signaling pathway"/>
    <property type="evidence" value="ECO:0007669"/>
    <property type="project" value="TreeGrafter"/>
</dbReference>
<dbReference type="GO" id="GO:0004930">
    <property type="term" value="F:G protein-coupled receptor activity"/>
    <property type="evidence" value="ECO:0007669"/>
    <property type="project" value="TreeGrafter"/>
</dbReference>
<evidence type="ECO:0000256" key="1">
    <source>
        <dbReference type="ARBA" id="ARBA00004141"/>
    </source>
</evidence>
<evidence type="ECO:0000256" key="2">
    <source>
        <dbReference type="ARBA" id="ARBA00022692"/>
    </source>
</evidence>
<protein>
    <recommendedName>
        <fullName evidence="8">G-protein coupled receptors family 2 profile 2 domain-containing protein</fullName>
    </recommendedName>
</protein>
<dbReference type="EMBL" id="HBHT01005593">
    <property type="protein sequence ID" value="CAD9947369.1"/>
    <property type="molecule type" value="Transcribed_RNA"/>
</dbReference>
<feature type="transmembrane region" description="Helical" evidence="6">
    <location>
        <begin position="57"/>
        <end position="80"/>
    </location>
</feature>
<feature type="transmembrane region" description="Helical" evidence="6">
    <location>
        <begin position="189"/>
        <end position="212"/>
    </location>
</feature>
<evidence type="ECO:0000256" key="3">
    <source>
        <dbReference type="ARBA" id="ARBA00022989"/>
    </source>
</evidence>
<sequence length="384" mass="44404">MHISTFIVAFGTAFSGIFLDLYNNANLWCWIAPLPSGCDKDSNVECERGDHAHIYRWAFYFGPLWTSLVMALVFVVYIYLEVRALEHAALVAQATDIKALESYDDSSRGFDASYRDPASYAGQEQQQEHGKDLKNNESGGDGGVKSNLQNKHKSTEQIMNQCLWYLAAFYMTHLFSTINRIIQLCQDDSYFALLVLHAIFDPLQGFLNFLVYRRPIYLRHRRLRSHLPRYKCWLLALRWHFSYDADKERRQALLSKQKHQFEEERERKRVELERQAQAAVATRRAKANVVDQTRRRNPDQPSSGAEEEEEEESNDILAADESPPDQPLRPVRRSTHELKMRQEEFAEVAKADPSETTPNMNEDQSNEDDAASLPSHVEEMLQHS</sequence>
<feature type="region of interest" description="Disordered" evidence="5">
    <location>
        <begin position="124"/>
        <end position="147"/>
    </location>
</feature>
<name>A0A7S2VCR2_9STRA</name>
<evidence type="ECO:0000256" key="4">
    <source>
        <dbReference type="ARBA" id="ARBA00023136"/>
    </source>
</evidence>
<reference evidence="7" key="1">
    <citation type="submission" date="2021-01" db="EMBL/GenBank/DDBJ databases">
        <authorList>
            <person name="Corre E."/>
            <person name="Pelletier E."/>
            <person name="Niang G."/>
            <person name="Scheremetjew M."/>
            <person name="Finn R."/>
            <person name="Kale V."/>
            <person name="Holt S."/>
            <person name="Cochrane G."/>
            <person name="Meng A."/>
            <person name="Brown T."/>
            <person name="Cohen L."/>
        </authorList>
    </citation>
    <scope>NUCLEOTIDE SEQUENCE</scope>
    <source>
        <strain evidence="7">CCMP125</strain>
    </source>
</reference>
<keyword evidence="4 6" id="KW-0472">Membrane</keyword>
<accession>A0A7S2VCR2</accession>
<evidence type="ECO:0000313" key="7">
    <source>
        <dbReference type="EMBL" id="CAD9947369.1"/>
    </source>
</evidence>
<keyword evidence="2 6" id="KW-0812">Transmembrane</keyword>
<dbReference type="Gene3D" id="1.20.1070.10">
    <property type="entry name" value="Rhodopsin 7-helix transmembrane proteins"/>
    <property type="match status" value="1"/>
</dbReference>
<dbReference type="GO" id="GO:0005886">
    <property type="term" value="C:plasma membrane"/>
    <property type="evidence" value="ECO:0007669"/>
    <property type="project" value="TreeGrafter"/>
</dbReference>
<evidence type="ECO:0008006" key="8">
    <source>
        <dbReference type="Google" id="ProtNLM"/>
    </source>
</evidence>
<evidence type="ECO:0000256" key="5">
    <source>
        <dbReference type="SAM" id="MobiDB-lite"/>
    </source>
</evidence>
<dbReference type="PANTHER" id="PTHR23112">
    <property type="entry name" value="G PROTEIN-COUPLED RECEPTOR 157-RELATED"/>
    <property type="match status" value="1"/>
</dbReference>
<feature type="compositionally biased region" description="Polar residues" evidence="5">
    <location>
        <begin position="354"/>
        <end position="363"/>
    </location>
</feature>